<gene>
    <name evidence="1" type="ORF">MAUB_64330</name>
</gene>
<evidence type="ECO:0000313" key="1">
    <source>
        <dbReference type="EMBL" id="BBX88232.1"/>
    </source>
</evidence>
<proteinExistence type="predicted"/>
<accession>A0ABN5Z241</accession>
<name>A0ABN5Z241_9MYCO</name>
<dbReference type="EMBL" id="AP022578">
    <property type="protein sequence ID" value="BBX88232.1"/>
    <property type="molecule type" value="Genomic_DNA"/>
</dbReference>
<organism evidence="1 2">
    <name type="scientific">Mycolicibacterium aubagnense</name>
    <dbReference type="NCBI Taxonomy" id="319707"/>
    <lineage>
        <taxon>Bacteria</taxon>
        <taxon>Bacillati</taxon>
        <taxon>Actinomycetota</taxon>
        <taxon>Actinomycetes</taxon>
        <taxon>Mycobacteriales</taxon>
        <taxon>Mycobacteriaceae</taxon>
        <taxon>Mycolicibacterium</taxon>
    </lineage>
</organism>
<evidence type="ECO:0000313" key="2">
    <source>
        <dbReference type="Proteomes" id="UP000465609"/>
    </source>
</evidence>
<protein>
    <submittedName>
        <fullName evidence="1">Uncharacterized protein</fullName>
    </submittedName>
</protein>
<geneLocation type="plasmid" evidence="1 2">
    <name>pJCM15296</name>
</geneLocation>
<keyword evidence="2" id="KW-1185">Reference proteome</keyword>
<reference evidence="1 2" key="1">
    <citation type="journal article" date="2019" name="Emerg. Microbes Infect.">
        <title>Comprehensive subspecies identification of 175 nontuberculous mycobacteria species based on 7547 genomic profiles.</title>
        <authorList>
            <person name="Matsumoto Y."/>
            <person name="Kinjo T."/>
            <person name="Motooka D."/>
            <person name="Nabeya D."/>
            <person name="Jung N."/>
            <person name="Uechi K."/>
            <person name="Horii T."/>
            <person name="Iida T."/>
            <person name="Fujita J."/>
            <person name="Nakamura S."/>
        </authorList>
    </citation>
    <scope>NUCLEOTIDE SEQUENCE [LARGE SCALE GENOMIC DNA]</scope>
    <source>
        <strain evidence="1 2">JCM 15296</strain>
        <plasmid evidence="1">pJCM15296</plasmid>
    </source>
</reference>
<sequence>MPSTDLLEVDHIGTATANTRTSSAVAEMATGATASATATAAGAAHAVQTAASVWAPVGGSSAMADGQVPTIETVLASAGAKLSGANHQALTSVINTNEQNRQALTSHPEVIDL</sequence>
<dbReference type="RefSeq" id="WP_138233387.1">
    <property type="nucleotide sequence ID" value="NZ_AP022578.1"/>
</dbReference>
<keyword evidence="1" id="KW-0614">Plasmid</keyword>
<dbReference type="Proteomes" id="UP000465609">
    <property type="component" value="Plasmid pJCM15296"/>
</dbReference>